<dbReference type="STRING" id="37546.A0A1B0FCY7"/>
<organism evidence="1 2">
    <name type="scientific">Glossina morsitans morsitans</name>
    <name type="common">Savannah tsetse fly</name>
    <dbReference type="NCBI Taxonomy" id="37546"/>
    <lineage>
        <taxon>Eukaryota</taxon>
        <taxon>Metazoa</taxon>
        <taxon>Ecdysozoa</taxon>
        <taxon>Arthropoda</taxon>
        <taxon>Hexapoda</taxon>
        <taxon>Insecta</taxon>
        <taxon>Pterygota</taxon>
        <taxon>Neoptera</taxon>
        <taxon>Endopterygota</taxon>
        <taxon>Diptera</taxon>
        <taxon>Brachycera</taxon>
        <taxon>Muscomorpha</taxon>
        <taxon>Hippoboscoidea</taxon>
        <taxon>Glossinidae</taxon>
        <taxon>Glossina</taxon>
    </lineage>
</organism>
<dbReference type="AlphaFoldDB" id="A0A1B0FCY7"/>
<evidence type="ECO:0000313" key="2">
    <source>
        <dbReference type="Proteomes" id="UP000092444"/>
    </source>
</evidence>
<name>A0A1B0FCY7_GLOMM</name>
<dbReference type="EMBL" id="CCAG010008042">
    <property type="status" value="NOT_ANNOTATED_CDS"/>
    <property type="molecule type" value="Genomic_DNA"/>
</dbReference>
<dbReference type="Proteomes" id="UP000092444">
    <property type="component" value="Unassembled WGS sequence"/>
</dbReference>
<evidence type="ECO:0000313" key="1">
    <source>
        <dbReference type="EnsemblMetazoa" id="GMOY001446-PA"/>
    </source>
</evidence>
<sequence length="90" mass="10907">MKIIKSTEEMADQIYMNKQELIALNKRRQQNREKWKKTFINEELQTEGEIQILQSDQKIMVNKHRNLEHFSPFSDTNIKLNSWKAKKLMQ</sequence>
<protein>
    <submittedName>
        <fullName evidence="1">Uncharacterized protein</fullName>
    </submittedName>
</protein>
<accession>A0A1B0FCY7</accession>
<proteinExistence type="predicted"/>
<dbReference type="PhylomeDB" id="A0A1B0FCY7"/>
<dbReference type="VEuPathDB" id="VectorBase:GMOY001446"/>
<dbReference type="EnsemblMetazoa" id="GMOY001446-RA">
    <property type="protein sequence ID" value="GMOY001446-PA"/>
    <property type="gene ID" value="GMOY001446"/>
</dbReference>
<reference evidence="1" key="1">
    <citation type="submission" date="2020-05" db="UniProtKB">
        <authorList>
            <consortium name="EnsemblMetazoa"/>
        </authorList>
    </citation>
    <scope>IDENTIFICATION</scope>
    <source>
        <strain evidence="1">Yale</strain>
    </source>
</reference>
<keyword evidence="2" id="KW-1185">Reference proteome</keyword>